<evidence type="ECO:0000256" key="2">
    <source>
        <dbReference type="ARBA" id="ARBA00009323"/>
    </source>
</evidence>
<evidence type="ECO:0000256" key="1">
    <source>
        <dbReference type="ARBA" id="ARBA00004431"/>
    </source>
</evidence>
<evidence type="ECO:0000313" key="7">
    <source>
        <dbReference type="EMBL" id="MEX0429124.1"/>
    </source>
</evidence>
<keyword evidence="4" id="KW-0749">Sporulation</keyword>
<gene>
    <name evidence="7" type="ORF">AB3X52_15990</name>
</gene>
<dbReference type="InterPro" id="IPR006776">
    <property type="entry name" value="SsgB"/>
</dbReference>
<protein>
    <submittedName>
        <fullName evidence="7">SsgA family sporulation/cell division regulator</fullName>
    </submittedName>
</protein>
<sequence length="146" mass="15563">MTHPTRHPALTHDITLSCVDPWGRTVDVPTTLGYRQEDPYAVSLTFHSHTGDVEWVVSRTLLLQGLAAPAGEGDVKVYPSIDERARAVTILDFSSPDGRLVAEASSREIQGFLAKTFAAVPVGTESRHLDLDGLVAALLGSGSGAE</sequence>
<dbReference type="Gene3D" id="2.30.31.20">
    <property type="entry name" value="Sporulation-specific cell division protein SsgB"/>
    <property type="match status" value="1"/>
</dbReference>
<name>A0ABV3T369_9ACTN</name>
<comment type="caution">
    <text evidence="7">The sequence shown here is derived from an EMBL/GenBank/DDBJ whole genome shotgun (WGS) entry which is preliminary data.</text>
</comment>
<accession>A0ABV3T369</accession>
<proteinExistence type="inferred from homology"/>
<evidence type="ECO:0000256" key="5">
    <source>
        <dbReference type="ARBA" id="ARBA00023210"/>
    </source>
</evidence>
<reference evidence="7 8" key="1">
    <citation type="submission" date="2024-07" db="EMBL/GenBank/DDBJ databases">
        <authorList>
            <person name="Lee S."/>
            <person name="Kang M."/>
        </authorList>
    </citation>
    <scope>NUCLEOTIDE SEQUENCE [LARGE SCALE GENOMIC DNA]</scope>
    <source>
        <strain evidence="7 8">DS6</strain>
    </source>
</reference>
<keyword evidence="8" id="KW-1185">Reference proteome</keyword>
<dbReference type="Proteomes" id="UP001556631">
    <property type="component" value="Unassembled WGS sequence"/>
</dbReference>
<comment type="similarity">
    <text evidence="2">Belongs to the SsgA family.</text>
</comment>
<keyword evidence="3" id="KW-0132">Cell division</keyword>
<evidence type="ECO:0000256" key="4">
    <source>
        <dbReference type="ARBA" id="ARBA00022969"/>
    </source>
</evidence>
<dbReference type="InterPro" id="IPR038658">
    <property type="entry name" value="SsgB_sf"/>
</dbReference>
<evidence type="ECO:0000256" key="3">
    <source>
        <dbReference type="ARBA" id="ARBA00022618"/>
    </source>
</evidence>
<dbReference type="EMBL" id="JBFPJR010000033">
    <property type="protein sequence ID" value="MEX0429124.1"/>
    <property type="molecule type" value="Genomic_DNA"/>
</dbReference>
<comment type="subcellular location">
    <subcellularLocation>
        <location evidence="1">Cell septum</location>
    </subcellularLocation>
</comment>
<keyword evidence="6" id="KW-0131">Cell cycle</keyword>
<evidence type="ECO:0000313" key="8">
    <source>
        <dbReference type="Proteomes" id="UP001556631"/>
    </source>
</evidence>
<organism evidence="7 8">
    <name type="scientific">Nocardioides eburneus</name>
    <dbReference type="NCBI Taxonomy" id="3231482"/>
    <lineage>
        <taxon>Bacteria</taxon>
        <taxon>Bacillati</taxon>
        <taxon>Actinomycetota</taxon>
        <taxon>Actinomycetes</taxon>
        <taxon>Propionibacteriales</taxon>
        <taxon>Nocardioidaceae</taxon>
        <taxon>Nocardioides</taxon>
    </lineage>
</organism>
<evidence type="ECO:0000256" key="6">
    <source>
        <dbReference type="ARBA" id="ARBA00023306"/>
    </source>
</evidence>
<keyword evidence="5" id="KW-0717">Septation</keyword>
<dbReference type="Pfam" id="PF04686">
    <property type="entry name" value="SsgA"/>
    <property type="match status" value="1"/>
</dbReference>
<dbReference type="RefSeq" id="WP_367995093.1">
    <property type="nucleotide sequence ID" value="NZ_JBFPJR010000033.1"/>
</dbReference>